<protein>
    <submittedName>
        <fullName evidence="3">HNH endonuclease</fullName>
    </submittedName>
</protein>
<name>A0AAJ6HXN9_9ACTN</name>
<keyword evidence="4" id="KW-1185">Reference proteome</keyword>
<keyword evidence="3" id="KW-0540">Nuclease</keyword>
<accession>A0AAJ6HXN9</accession>
<sequence length="456" mass="51544">MRADVDSRLDRLMSSPYYEAVVAANRSYLSIAVPDPEMTEREYWALSCLPSTRTITRRLSAVSMKTMETFVLYEPTQPLGDGVTSGFVIVRRSTLNRHWPTAQAFARRFPALTVEQSDYVDAGPDQARVSGPHYELMAAFDDEDFAEAIRDLVGPLLTSRTIHSRGHSYPLVDQVLERAARAAEWVYPVSGQSAAWGYDIGVLEFFQILPEGDLANWHLGSCFHQVRAGDRIWVYATKPISRLVAAGVVWSDPYQEVNGDEMQWRVEINWDRPLTRFLLRNVVAGTDVLTSSVQTIRAMRSAESLALTKLLDDYQAPEPAGLPEGRRRRLAEVTARQGQAEFRRKLIEAYGGECAITGCDVLEVLQAAHIDPYDGPATNRVTNGMLLRADLHNLFDEGLMWIDGSYRVRMAEGLDHYAEWNGRRLRLPDVPQRPDKEALLRHRSESPRVPSQRRRA</sequence>
<proteinExistence type="predicted"/>
<dbReference type="Pfam" id="PF13391">
    <property type="entry name" value="HNH_2"/>
    <property type="match status" value="1"/>
</dbReference>
<evidence type="ECO:0000313" key="4">
    <source>
        <dbReference type="Proteomes" id="UP001235874"/>
    </source>
</evidence>
<dbReference type="RefSeq" id="WP_306272673.1">
    <property type="nucleotide sequence ID" value="NZ_CP130472.1"/>
</dbReference>
<dbReference type="EMBL" id="CP130472">
    <property type="protein sequence ID" value="WLS46024.1"/>
    <property type="molecule type" value="Genomic_DNA"/>
</dbReference>
<keyword evidence="3" id="KW-0378">Hydrolase</keyword>
<evidence type="ECO:0000259" key="2">
    <source>
        <dbReference type="Pfam" id="PF13391"/>
    </source>
</evidence>
<feature type="compositionally biased region" description="Basic and acidic residues" evidence="1">
    <location>
        <begin position="432"/>
        <end position="446"/>
    </location>
</feature>
<feature type="domain" description="HNH nuclease" evidence="2">
    <location>
        <begin position="354"/>
        <end position="402"/>
    </location>
</feature>
<evidence type="ECO:0000256" key="1">
    <source>
        <dbReference type="SAM" id="MobiDB-lite"/>
    </source>
</evidence>
<reference evidence="3 4" key="1">
    <citation type="submission" date="2023-07" db="EMBL/GenBank/DDBJ databases">
        <title>Micromonospora profundi TRM 95458 converts glycerol to a new osmotic compound.</title>
        <authorList>
            <person name="Lu D."/>
        </authorList>
    </citation>
    <scope>NUCLEOTIDE SEQUENCE [LARGE SCALE GENOMIC DNA]</scope>
    <source>
        <strain evidence="3 4">TRM95458</strain>
    </source>
</reference>
<organism evidence="3 4">
    <name type="scientific">Micromonospora profundi</name>
    <dbReference type="NCBI Taxonomy" id="1420889"/>
    <lineage>
        <taxon>Bacteria</taxon>
        <taxon>Bacillati</taxon>
        <taxon>Actinomycetota</taxon>
        <taxon>Actinomycetes</taxon>
        <taxon>Micromonosporales</taxon>
        <taxon>Micromonosporaceae</taxon>
        <taxon>Micromonospora</taxon>
    </lineage>
</organism>
<dbReference type="KEGG" id="mprn:Q3V37_01680"/>
<dbReference type="GO" id="GO:0004519">
    <property type="term" value="F:endonuclease activity"/>
    <property type="evidence" value="ECO:0007669"/>
    <property type="project" value="UniProtKB-KW"/>
</dbReference>
<gene>
    <name evidence="3" type="ORF">Q3V37_01680</name>
</gene>
<dbReference type="AlphaFoldDB" id="A0AAJ6HXN9"/>
<dbReference type="InterPro" id="IPR003615">
    <property type="entry name" value="HNH_nuc"/>
</dbReference>
<dbReference type="Proteomes" id="UP001235874">
    <property type="component" value="Chromosome"/>
</dbReference>
<evidence type="ECO:0000313" key="3">
    <source>
        <dbReference type="EMBL" id="WLS46024.1"/>
    </source>
</evidence>
<keyword evidence="3" id="KW-0255">Endonuclease</keyword>
<feature type="region of interest" description="Disordered" evidence="1">
    <location>
        <begin position="431"/>
        <end position="456"/>
    </location>
</feature>